<evidence type="ECO:0000313" key="5">
    <source>
        <dbReference type="Proteomes" id="UP000264215"/>
    </source>
</evidence>
<dbReference type="InterPro" id="IPR012337">
    <property type="entry name" value="RNaseH-like_sf"/>
</dbReference>
<dbReference type="Gene3D" id="3.30.420.10">
    <property type="entry name" value="Ribonuclease H-like superfamily/Ribonuclease H"/>
    <property type="match status" value="1"/>
</dbReference>
<accession>A0A124FTY7</accession>
<dbReference type="InterPro" id="IPR013520">
    <property type="entry name" value="Ribonucl_H"/>
</dbReference>
<dbReference type="PANTHER" id="PTHR30231">
    <property type="entry name" value="DNA POLYMERASE III SUBUNIT EPSILON"/>
    <property type="match status" value="1"/>
</dbReference>
<reference evidence="4" key="2">
    <citation type="journal article" date="2015" name="MBio">
        <title>Genome-Resolved Metagenomic Analysis Reveals Roles for Candidate Phyla and Other Microbial Community Members in Biogeochemical Transformations in Oil Reservoirs.</title>
        <authorList>
            <person name="Hu P."/>
            <person name="Tom L."/>
            <person name="Singh A."/>
            <person name="Thomas B.C."/>
            <person name="Baker B.J."/>
            <person name="Piceno Y.M."/>
            <person name="Andersen G.L."/>
            <person name="Banfield J.F."/>
        </authorList>
    </citation>
    <scope>NUCLEOTIDE SEQUENCE [LARGE SCALE GENOMIC DNA]</scope>
</reference>
<dbReference type="GO" id="GO:0008408">
    <property type="term" value="F:3'-5' exonuclease activity"/>
    <property type="evidence" value="ECO:0007669"/>
    <property type="project" value="TreeGrafter"/>
</dbReference>
<dbReference type="Proteomes" id="UP000264215">
    <property type="component" value="Unassembled WGS sequence"/>
</dbReference>
<dbReference type="PATRIC" id="fig|1236046.6.peg.1167"/>
<reference evidence="3" key="1">
    <citation type="journal article" date="2015" name="MBio">
        <title>Genome-resolved metagenomic analysis reveals roles for candidate phyla and other microbial community members in biogeochemical transformations in oil reservoirs.</title>
        <authorList>
            <person name="Hu P."/>
            <person name="Tom L."/>
            <person name="Singh A."/>
            <person name="Thomas B.C."/>
            <person name="Baker B.J."/>
            <person name="Piceno Y.M."/>
            <person name="Andersen G.L."/>
            <person name="Banfield J.F."/>
        </authorList>
    </citation>
    <scope>NUCLEOTIDE SEQUENCE [LARGE SCALE GENOMIC DNA]</scope>
    <source>
        <strain evidence="3">46_47</strain>
    </source>
</reference>
<dbReference type="GO" id="GO:0045004">
    <property type="term" value="P:DNA replication proofreading"/>
    <property type="evidence" value="ECO:0007669"/>
    <property type="project" value="TreeGrafter"/>
</dbReference>
<keyword evidence="3" id="KW-0269">Exonuclease</keyword>
<evidence type="ECO:0000259" key="1">
    <source>
        <dbReference type="SMART" id="SM00479"/>
    </source>
</evidence>
<dbReference type="GO" id="GO:0003887">
    <property type="term" value="F:DNA-directed DNA polymerase activity"/>
    <property type="evidence" value="ECO:0007669"/>
    <property type="project" value="InterPro"/>
</dbReference>
<name>A0A124FTY7_9BACT</name>
<protein>
    <submittedName>
        <fullName evidence="2">3'-5' exonuclease</fullName>
    </submittedName>
    <submittedName>
        <fullName evidence="3">Exonuclease, DNA polymerase III, epsilon subunit family</fullName>
    </submittedName>
</protein>
<keyword evidence="3" id="KW-0378">Hydrolase</keyword>
<evidence type="ECO:0000313" key="2">
    <source>
        <dbReference type="EMBL" id="HCO69866.1"/>
    </source>
</evidence>
<dbReference type="SUPFAM" id="SSF53098">
    <property type="entry name" value="Ribonuclease H-like"/>
    <property type="match status" value="1"/>
</dbReference>
<evidence type="ECO:0000313" key="3">
    <source>
        <dbReference type="EMBL" id="KUK66895.1"/>
    </source>
</evidence>
<evidence type="ECO:0000313" key="4">
    <source>
        <dbReference type="Proteomes" id="UP000054260"/>
    </source>
</evidence>
<proteinExistence type="predicted"/>
<keyword evidence="3" id="KW-0540">Nuclease</keyword>
<comment type="caution">
    <text evidence="3">The sequence shown here is derived from an EMBL/GenBank/DDBJ whole genome shotgun (WGS) entry which is preliminary data.</text>
</comment>
<dbReference type="InterPro" id="IPR006054">
    <property type="entry name" value="DnaQ"/>
</dbReference>
<dbReference type="GO" id="GO:0003677">
    <property type="term" value="F:DNA binding"/>
    <property type="evidence" value="ECO:0007669"/>
    <property type="project" value="InterPro"/>
</dbReference>
<dbReference type="CDD" id="cd06127">
    <property type="entry name" value="DEDDh"/>
    <property type="match status" value="1"/>
</dbReference>
<sequence length="182" mass="20210">MEFVVLDTETTGMSPQRGARLIEVAGVRVRDWKVCRSDCYDSLIDPACIIPITITALTGISNLTVKGKPPVKDVLKDFFSFVGDATLVIHNAPFDLSFLDYYGQQSGLGRLQNSYIDTVEMSKAVFRYGRNNLDILLARLGIVPESRHRALGDALATAEAFVAMLTRIGTNNITRFIKRPQR</sequence>
<dbReference type="GO" id="GO:0005829">
    <property type="term" value="C:cytosol"/>
    <property type="evidence" value="ECO:0007669"/>
    <property type="project" value="TreeGrafter"/>
</dbReference>
<reference evidence="2 5" key="3">
    <citation type="journal article" date="2018" name="Nat. Biotechnol.">
        <title>A standardized bacterial taxonomy based on genome phylogeny substantially revises the tree of life.</title>
        <authorList>
            <person name="Parks D.H."/>
            <person name="Chuvochina M."/>
            <person name="Waite D.W."/>
            <person name="Rinke C."/>
            <person name="Skarshewski A."/>
            <person name="Chaumeil P.A."/>
            <person name="Hugenholtz P."/>
        </authorList>
    </citation>
    <scope>NUCLEOTIDE SEQUENCE [LARGE SCALE GENOMIC DNA]</scope>
    <source>
        <strain evidence="2">UBA9905</strain>
    </source>
</reference>
<organism evidence="3 4">
    <name type="scientific">Mesotoga infera</name>
    <dbReference type="NCBI Taxonomy" id="1236046"/>
    <lineage>
        <taxon>Bacteria</taxon>
        <taxon>Thermotogati</taxon>
        <taxon>Thermotogota</taxon>
        <taxon>Thermotogae</taxon>
        <taxon>Kosmotogales</taxon>
        <taxon>Kosmotogaceae</taxon>
        <taxon>Mesotoga</taxon>
    </lineage>
</organism>
<dbReference type="EMBL" id="LGGH01000155">
    <property type="protein sequence ID" value="KUK66895.1"/>
    <property type="molecule type" value="Genomic_DNA"/>
</dbReference>
<dbReference type="Pfam" id="PF00929">
    <property type="entry name" value="RNase_T"/>
    <property type="match status" value="1"/>
</dbReference>
<feature type="domain" description="Exonuclease" evidence="1">
    <location>
        <begin position="2"/>
        <end position="170"/>
    </location>
</feature>
<dbReference type="InterPro" id="IPR036397">
    <property type="entry name" value="RNaseH_sf"/>
</dbReference>
<dbReference type="FunFam" id="3.30.420.10:FF:000045">
    <property type="entry name" value="3'-5' exonuclease DinG"/>
    <property type="match status" value="1"/>
</dbReference>
<dbReference type="AlphaFoldDB" id="A0A124FTY7"/>
<dbReference type="NCBIfam" id="TIGR00573">
    <property type="entry name" value="dnaq"/>
    <property type="match status" value="1"/>
</dbReference>
<dbReference type="EMBL" id="DQBS01000113">
    <property type="protein sequence ID" value="HCO69866.1"/>
    <property type="molecule type" value="Genomic_DNA"/>
</dbReference>
<gene>
    <name evidence="2" type="ORF">DIT26_04675</name>
    <name evidence="3" type="ORF">XD86_1001</name>
</gene>
<dbReference type="SMART" id="SM00479">
    <property type="entry name" value="EXOIII"/>
    <property type="match status" value="1"/>
</dbReference>
<dbReference type="Proteomes" id="UP000054260">
    <property type="component" value="Unassembled WGS sequence"/>
</dbReference>
<dbReference type="PANTHER" id="PTHR30231:SF41">
    <property type="entry name" value="DNA POLYMERASE III SUBUNIT EPSILON"/>
    <property type="match status" value="1"/>
</dbReference>